<reference evidence="8" key="1">
    <citation type="journal article" date="2021" name="Nat. Commun.">
        <title>Genetic determinants of endophytism in the Arabidopsis root mycobiome.</title>
        <authorList>
            <person name="Mesny F."/>
            <person name="Miyauchi S."/>
            <person name="Thiergart T."/>
            <person name="Pickel B."/>
            <person name="Atanasova L."/>
            <person name="Karlsson M."/>
            <person name="Huettel B."/>
            <person name="Barry K.W."/>
            <person name="Haridas S."/>
            <person name="Chen C."/>
            <person name="Bauer D."/>
            <person name="Andreopoulos W."/>
            <person name="Pangilinan J."/>
            <person name="LaButti K."/>
            <person name="Riley R."/>
            <person name="Lipzen A."/>
            <person name="Clum A."/>
            <person name="Drula E."/>
            <person name="Henrissat B."/>
            <person name="Kohler A."/>
            <person name="Grigoriev I.V."/>
            <person name="Martin F.M."/>
            <person name="Hacquard S."/>
        </authorList>
    </citation>
    <scope>NUCLEOTIDE SEQUENCE</scope>
    <source>
        <strain evidence="8">MPI-SDFR-AT-0073</strain>
    </source>
</reference>
<evidence type="ECO:0000313" key="8">
    <source>
        <dbReference type="EMBL" id="KAH6656942.1"/>
    </source>
</evidence>
<evidence type="ECO:0000256" key="6">
    <source>
        <dbReference type="SAM" id="MobiDB-lite"/>
    </source>
</evidence>
<dbReference type="SUPFAM" id="SSF57667">
    <property type="entry name" value="beta-beta-alpha zinc fingers"/>
    <property type="match status" value="1"/>
</dbReference>
<feature type="compositionally biased region" description="Polar residues" evidence="6">
    <location>
        <begin position="59"/>
        <end position="69"/>
    </location>
</feature>
<dbReference type="EMBL" id="JAGPXC010000002">
    <property type="protein sequence ID" value="KAH6656942.1"/>
    <property type="molecule type" value="Genomic_DNA"/>
</dbReference>
<evidence type="ECO:0000256" key="4">
    <source>
        <dbReference type="ARBA" id="ARBA00022833"/>
    </source>
</evidence>
<dbReference type="Gene3D" id="3.30.160.60">
    <property type="entry name" value="Classic Zinc Finger"/>
    <property type="match status" value="1"/>
</dbReference>
<gene>
    <name evidence="8" type="ORF">BKA67DRAFT_655242</name>
</gene>
<feature type="region of interest" description="Disordered" evidence="6">
    <location>
        <begin position="296"/>
        <end position="324"/>
    </location>
</feature>
<feature type="compositionally biased region" description="Polar residues" evidence="6">
    <location>
        <begin position="18"/>
        <end position="33"/>
    </location>
</feature>
<keyword evidence="1" id="KW-0479">Metal-binding</keyword>
<dbReference type="Proteomes" id="UP000758603">
    <property type="component" value="Unassembled WGS sequence"/>
</dbReference>
<evidence type="ECO:0000256" key="5">
    <source>
        <dbReference type="PROSITE-ProRule" id="PRU00042"/>
    </source>
</evidence>
<dbReference type="PROSITE" id="PS00028">
    <property type="entry name" value="ZINC_FINGER_C2H2_1"/>
    <property type="match status" value="1"/>
</dbReference>
<keyword evidence="2" id="KW-0677">Repeat</keyword>
<dbReference type="GO" id="GO:0005634">
    <property type="term" value="C:nucleus"/>
    <property type="evidence" value="ECO:0007669"/>
    <property type="project" value="TreeGrafter"/>
</dbReference>
<feature type="region of interest" description="Disordered" evidence="6">
    <location>
        <begin position="1"/>
        <end position="69"/>
    </location>
</feature>
<evidence type="ECO:0000259" key="7">
    <source>
        <dbReference type="PROSITE" id="PS50157"/>
    </source>
</evidence>
<organism evidence="8 9">
    <name type="scientific">Truncatella angustata</name>
    <dbReference type="NCBI Taxonomy" id="152316"/>
    <lineage>
        <taxon>Eukaryota</taxon>
        <taxon>Fungi</taxon>
        <taxon>Dikarya</taxon>
        <taxon>Ascomycota</taxon>
        <taxon>Pezizomycotina</taxon>
        <taxon>Sordariomycetes</taxon>
        <taxon>Xylariomycetidae</taxon>
        <taxon>Amphisphaeriales</taxon>
        <taxon>Sporocadaceae</taxon>
        <taxon>Truncatella</taxon>
    </lineage>
</organism>
<feature type="compositionally biased region" description="Low complexity" evidence="6">
    <location>
        <begin position="38"/>
        <end position="49"/>
    </location>
</feature>
<keyword evidence="9" id="KW-1185">Reference proteome</keyword>
<keyword evidence="3 5" id="KW-0863">Zinc-finger</keyword>
<dbReference type="InterPro" id="IPR051580">
    <property type="entry name" value="ZnF-Chromatin_assoc"/>
</dbReference>
<dbReference type="PANTHER" id="PTHR23057">
    <property type="entry name" value="JUXTAPOSED WITH ANOTHER ZINC FINGER PROTEIN 1"/>
    <property type="match status" value="1"/>
</dbReference>
<dbReference type="GeneID" id="70135614"/>
<feature type="compositionally biased region" description="Low complexity" evidence="6">
    <location>
        <begin position="124"/>
        <end position="140"/>
    </location>
</feature>
<comment type="caution">
    <text evidence="8">The sequence shown here is derived from an EMBL/GenBank/DDBJ whole genome shotgun (WGS) entry which is preliminary data.</text>
</comment>
<evidence type="ECO:0000256" key="1">
    <source>
        <dbReference type="ARBA" id="ARBA00022723"/>
    </source>
</evidence>
<dbReference type="RefSeq" id="XP_045961176.1">
    <property type="nucleotide sequence ID" value="XM_046106723.1"/>
</dbReference>
<evidence type="ECO:0000313" key="9">
    <source>
        <dbReference type="Proteomes" id="UP000758603"/>
    </source>
</evidence>
<feature type="domain" description="C2H2-type" evidence="7">
    <location>
        <begin position="549"/>
        <end position="579"/>
    </location>
</feature>
<dbReference type="PANTHER" id="PTHR23057:SF0">
    <property type="entry name" value="JUXTAPOSED WITH ANOTHER ZINC FINGER PROTEIN 1"/>
    <property type="match status" value="1"/>
</dbReference>
<feature type="region of interest" description="Disordered" evidence="6">
    <location>
        <begin position="165"/>
        <end position="198"/>
    </location>
</feature>
<keyword evidence="4" id="KW-0862">Zinc</keyword>
<protein>
    <recommendedName>
        <fullName evidence="7">C2H2-type domain-containing protein</fullName>
    </recommendedName>
</protein>
<proteinExistence type="predicted"/>
<dbReference type="InterPro" id="IPR036236">
    <property type="entry name" value="Znf_C2H2_sf"/>
</dbReference>
<dbReference type="GO" id="GO:0008270">
    <property type="term" value="F:zinc ion binding"/>
    <property type="evidence" value="ECO:0007669"/>
    <property type="project" value="UniProtKB-KW"/>
</dbReference>
<evidence type="ECO:0000256" key="2">
    <source>
        <dbReference type="ARBA" id="ARBA00022737"/>
    </source>
</evidence>
<name>A0A9P8ZZ79_9PEZI</name>
<dbReference type="InterPro" id="IPR013087">
    <property type="entry name" value="Znf_C2H2_type"/>
</dbReference>
<dbReference type="AlphaFoldDB" id="A0A9P8ZZ79"/>
<accession>A0A9P8ZZ79</accession>
<dbReference type="PROSITE" id="PS50157">
    <property type="entry name" value="ZINC_FINGER_C2H2_2"/>
    <property type="match status" value="1"/>
</dbReference>
<evidence type="ECO:0000256" key="3">
    <source>
        <dbReference type="ARBA" id="ARBA00022771"/>
    </source>
</evidence>
<feature type="compositionally biased region" description="Low complexity" evidence="6">
    <location>
        <begin position="308"/>
        <end position="324"/>
    </location>
</feature>
<feature type="compositionally biased region" description="Polar residues" evidence="6">
    <location>
        <begin position="1"/>
        <end position="11"/>
    </location>
</feature>
<dbReference type="OrthoDB" id="3269380at2759"/>
<dbReference type="SMART" id="SM00355">
    <property type="entry name" value="ZnF_C2H2"/>
    <property type="match status" value="3"/>
</dbReference>
<feature type="region of interest" description="Disordered" evidence="6">
    <location>
        <begin position="118"/>
        <end position="140"/>
    </location>
</feature>
<sequence length="688" mass="73777">MNWLRQKTGSHNTERPSGRTTPDTFTFTASDSCSAVAPTPSSTHSVDSPSPSPQPATPDDTTVFSTARPSNCFGHRTAAPSKPVDIAAPTLRTSASASPTQRYLTSDGRVKEVDVANPAPTAANNNNNNNNNYSSNNKNNNNCIVTTDTGIDIDADTDMTTGPNLEPAFGRSRQDSFVSAGPKPISMNPNRDHGRGRRESLAGSLINGMSWGGISVGSYIRDDLAMAGTSPFIGAQSPHSNSYVPKMEAQFLSNFFCCDQKLKDMHDLLRHYETQHAGAGPRAGVPMNHRLSVSRPSISNGGGRRDSTGFQTQNQFGQQNRPVGGTSNGNFGFGGMQMGRQQSGLGNSMQKSSGLLDINDELDAVGDMEMDDAVGPMELDDASQQTRSMFGQQQRPQLSLNLNGTGISQQGLRTSQPSTPGATGFGFQNNPTVSSVNTPTLTTTQSQNGQMATDLNGMDDLSGLANNMNLDFSALGNLNSFIADPAKSLYSPNNAMAQQRLQQQMAQYGLDQAQFGDQFSDPQQIAILQRALAGNTANLVIPPEEDKPFKCPVIGCEKAYKNQNGLKYHKQHGHQTQQLHENGDGTFSIVNPETSQPFPGEMGMEKEKPHKCEYCNKRYKNLNGLKYHKQHSPACEAAANIAAMRAGWAANAANGQANLNMSSLSNLSMGNPLGMTHGLPGIGEEMQM</sequence>